<accession>A0A498KEH4</accession>
<gene>
    <name evidence="1" type="ORF">DVH24_039068</name>
</gene>
<dbReference type="Gene3D" id="1.25.40.10">
    <property type="entry name" value="Tetratricopeptide repeat domain"/>
    <property type="match status" value="1"/>
</dbReference>
<comment type="caution">
    <text evidence="1">The sequence shown here is derived from an EMBL/GenBank/DDBJ whole genome shotgun (WGS) entry which is preliminary data.</text>
</comment>
<dbReference type="GO" id="GO:0003723">
    <property type="term" value="F:RNA binding"/>
    <property type="evidence" value="ECO:0007669"/>
    <property type="project" value="InterPro"/>
</dbReference>
<evidence type="ECO:0008006" key="3">
    <source>
        <dbReference type="Google" id="ProtNLM"/>
    </source>
</evidence>
<protein>
    <recommendedName>
        <fullName evidence="3">Pentatricopeptide repeat-containing protein</fullName>
    </recommendedName>
</protein>
<dbReference type="EMBL" id="RDQH01000329">
    <property type="protein sequence ID" value="RXI04794.1"/>
    <property type="molecule type" value="Genomic_DNA"/>
</dbReference>
<keyword evidence="2" id="KW-1185">Reference proteome</keyword>
<evidence type="ECO:0000313" key="2">
    <source>
        <dbReference type="Proteomes" id="UP000290289"/>
    </source>
</evidence>
<reference evidence="1 2" key="1">
    <citation type="submission" date="2018-10" db="EMBL/GenBank/DDBJ databases">
        <title>A high-quality apple genome assembly.</title>
        <authorList>
            <person name="Hu J."/>
        </authorList>
    </citation>
    <scope>NUCLEOTIDE SEQUENCE [LARGE SCALE GENOMIC DNA]</scope>
    <source>
        <strain evidence="2">cv. HFTH1</strain>
        <tissue evidence="1">Young leaf</tissue>
    </source>
</reference>
<dbReference type="Proteomes" id="UP000290289">
    <property type="component" value="Chromosome 3"/>
</dbReference>
<name>A0A498KEH4_MALDO</name>
<dbReference type="PANTHER" id="PTHR47926:SF436">
    <property type="entry name" value="PENTATRICOPEPTIDE REPEAT-CONTAINING PROTEIN ELI1, CHLOROPLASTIC-LIKE ISOFORM X2"/>
    <property type="match status" value="1"/>
</dbReference>
<dbReference type="GO" id="GO:0009451">
    <property type="term" value="P:RNA modification"/>
    <property type="evidence" value="ECO:0007669"/>
    <property type="project" value="InterPro"/>
</dbReference>
<proteinExistence type="predicted"/>
<dbReference type="InterPro" id="IPR046960">
    <property type="entry name" value="PPR_At4g14850-like_plant"/>
</dbReference>
<dbReference type="AlphaFoldDB" id="A0A498KEH4"/>
<dbReference type="InterPro" id="IPR011990">
    <property type="entry name" value="TPR-like_helical_dom_sf"/>
</dbReference>
<evidence type="ECO:0000313" key="1">
    <source>
        <dbReference type="EMBL" id="RXI04794.1"/>
    </source>
</evidence>
<dbReference type="PANTHER" id="PTHR47926">
    <property type="entry name" value="PENTATRICOPEPTIDE REPEAT-CONTAINING PROTEIN"/>
    <property type="match status" value="1"/>
</dbReference>
<sequence length="121" mass="13917">MYIGGGKFVQRRCDYLDINDFRLQHMYSITFRRKHWVYLEKLLNLGIRPDAAAVVSILSAIADFGFVEEGKWVHTYISTNKIKLGSGFIASALIDMYAKCGHIENAYHVFKHLSHYKNTGD</sequence>
<organism evidence="1 2">
    <name type="scientific">Malus domestica</name>
    <name type="common">Apple</name>
    <name type="synonym">Pyrus malus</name>
    <dbReference type="NCBI Taxonomy" id="3750"/>
    <lineage>
        <taxon>Eukaryota</taxon>
        <taxon>Viridiplantae</taxon>
        <taxon>Streptophyta</taxon>
        <taxon>Embryophyta</taxon>
        <taxon>Tracheophyta</taxon>
        <taxon>Spermatophyta</taxon>
        <taxon>Magnoliopsida</taxon>
        <taxon>eudicotyledons</taxon>
        <taxon>Gunneridae</taxon>
        <taxon>Pentapetalae</taxon>
        <taxon>rosids</taxon>
        <taxon>fabids</taxon>
        <taxon>Rosales</taxon>
        <taxon>Rosaceae</taxon>
        <taxon>Amygdaloideae</taxon>
        <taxon>Maleae</taxon>
        <taxon>Malus</taxon>
    </lineage>
</organism>